<dbReference type="EMBL" id="QEAM01000019">
    <property type="protein sequence ID" value="TPX50348.1"/>
    <property type="molecule type" value="Genomic_DNA"/>
</dbReference>
<protein>
    <submittedName>
        <fullName evidence="2">Uncharacterized protein</fullName>
    </submittedName>
</protein>
<feature type="chain" id="PRO_5021258728" evidence="1">
    <location>
        <begin position="23"/>
        <end position="93"/>
    </location>
</feature>
<keyword evidence="1" id="KW-0732">Signal</keyword>
<gene>
    <name evidence="2" type="ORF">SeLEV6574_g00962</name>
</gene>
<dbReference type="AlphaFoldDB" id="A0A507DHG7"/>
<sequence length="93" mass="10723">MWSGPCISIMSLALSHFSYWAGSWVYEKFKIYSDSELLDQSLSQKDGLTNRKTIQPHGWQVTDVCLMPLSNRFSTEIVNLPNSRNRRLGKSRI</sequence>
<organism evidence="2 3">
    <name type="scientific">Synchytrium endobioticum</name>
    <dbReference type="NCBI Taxonomy" id="286115"/>
    <lineage>
        <taxon>Eukaryota</taxon>
        <taxon>Fungi</taxon>
        <taxon>Fungi incertae sedis</taxon>
        <taxon>Chytridiomycota</taxon>
        <taxon>Chytridiomycota incertae sedis</taxon>
        <taxon>Chytridiomycetes</taxon>
        <taxon>Synchytriales</taxon>
        <taxon>Synchytriaceae</taxon>
        <taxon>Synchytrium</taxon>
    </lineage>
</organism>
<feature type="signal peptide" evidence="1">
    <location>
        <begin position="1"/>
        <end position="22"/>
    </location>
</feature>
<comment type="caution">
    <text evidence="2">The sequence shown here is derived from an EMBL/GenBank/DDBJ whole genome shotgun (WGS) entry which is preliminary data.</text>
</comment>
<accession>A0A507DHG7</accession>
<evidence type="ECO:0000313" key="2">
    <source>
        <dbReference type="EMBL" id="TPX50348.1"/>
    </source>
</evidence>
<reference evidence="2 3" key="1">
    <citation type="journal article" date="2019" name="Sci. Rep.">
        <title>Comparative genomics of chytrid fungi reveal insights into the obligate biotrophic and pathogenic lifestyle of Synchytrium endobioticum.</title>
        <authorList>
            <person name="van de Vossenberg B.T.L.H."/>
            <person name="Warris S."/>
            <person name="Nguyen H.D.T."/>
            <person name="van Gent-Pelzer M.P.E."/>
            <person name="Joly D.L."/>
            <person name="van de Geest H.C."/>
            <person name="Bonants P.J.M."/>
            <person name="Smith D.S."/>
            <person name="Levesque C.A."/>
            <person name="van der Lee T.A.J."/>
        </authorList>
    </citation>
    <scope>NUCLEOTIDE SEQUENCE [LARGE SCALE GENOMIC DNA]</scope>
    <source>
        <strain evidence="2 3">LEV6574</strain>
    </source>
</reference>
<dbReference type="Proteomes" id="UP000320475">
    <property type="component" value="Unassembled WGS sequence"/>
</dbReference>
<evidence type="ECO:0000313" key="3">
    <source>
        <dbReference type="Proteomes" id="UP000320475"/>
    </source>
</evidence>
<proteinExistence type="predicted"/>
<evidence type="ECO:0000256" key="1">
    <source>
        <dbReference type="SAM" id="SignalP"/>
    </source>
</evidence>
<name>A0A507DHG7_9FUNG</name>